<proteinExistence type="predicted"/>
<comment type="caution">
    <text evidence="2">The sequence shown here is derived from an EMBL/GenBank/DDBJ whole genome shotgun (WGS) entry which is preliminary data.</text>
</comment>
<accession>A0A5B1L8I5</accession>
<evidence type="ECO:0000259" key="1">
    <source>
        <dbReference type="Pfam" id="PF24303"/>
    </source>
</evidence>
<evidence type="ECO:0000313" key="3">
    <source>
        <dbReference type="Proteomes" id="UP000325003"/>
    </source>
</evidence>
<name>A0A5B1L8I5_9ACTN</name>
<dbReference type="Pfam" id="PF24303">
    <property type="entry name" value="DUF7485"/>
    <property type="match status" value="1"/>
</dbReference>
<reference evidence="2 3" key="1">
    <citation type="submission" date="2019-09" db="EMBL/GenBank/DDBJ databases">
        <title>Nocardioides panacisoli sp. nov., isolated from the soil of a ginseng field.</title>
        <authorList>
            <person name="Cho C."/>
        </authorList>
    </citation>
    <scope>NUCLEOTIDE SEQUENCE [LARGE SCALE GENOMIC DNA]</scope>
    <source>
        <strain evidence="2 3">BN130099</strain>
    </source>
</reference>
<dbReference type="EMBL" id="VUJV01000006">
    <property type="protein sequence ID" value="KAA1417031.1"/>
    <property type="molecule type" value="Genomic_DNA"/>
</dbReference>
<dbReference type="InterPro" id="IPR055908">
    <property type="entry name" value="DUF7485"/>
</dbReference>
<protein>
    <recommendedName>
        <fullName evidence="1">DUF7485 domain-containing protein</fullName>
    </recommendedName>
</protein>
<reference evidence="2 3" key="2">
    <citation type="submission" date="2019-09" db="EMBL/GenBank/DDBJ databases">
        <authorList>
            <person name="Jin C."/>
        </authorList>
    </citation>
    <scope>NUCLEOTIDE SEQUENCE [LARGE SCALE GENOMIC DNA]</scope>
    <source>
        <strain evidence="2 3">BN130099</strain>
    </source>
</reference>
<dbReference type="RefSeq" id="WP_149729701.1">
    <property type="nucleotide sequence ID" value="NZ_VUJV01000006.1"/>
</dbReference>
<organism evidence="2 3">
    <name type="scientific">Nocardioides humilatus</name>
    <dbReference type="NCBI Taxonomy" id="2607660"/>
    <lineage>
        <taxon>Bacteria</taxon>
        <taxon>Bacillati</taxon>
        <taxon>Actinomycetota</taxon>
        <taxon>Actinomycetes</taxon>
        <taxon>Propionibacteriales</taxon>
        <taxon>Nocardioidaceae</taxon>
        <taxon>Nocardioides</taxon>
    </lineage>
</organism>
<sequence>MSDSPAATPTDDRVLDVDSLVVPPAADELPAAWHERFVIGYGAGTTLLGTSPGGDSGTLDIGPEYGAPAPDGSWWFLDAAKTRIAHYDSSGQFLDQVRIPRGLLVDGRYFQWQLPHVLADGTLVAARQDGERTWLLRVDDGTVDEIPVDGTFAPAYDDGVLLYGFADSGATVAVDPTDGSLRVVSSYRTPSGARFSISLGRKFRLDLPDAGTSTALPIVTASGAAAHVGHQVRAGADGTLHLFLVGAGEDDESVQLVGATVVSRAGGVAEVEALPDPFSEADPGSPAQLAMASGSSTPNLVYVLDDGVHVYERTG</sequence>
<dbReference type="SUPFAM" id="SSF63829">
    <property type="entry name" value="Calcium-dependent phosphotriesterase"/>
    <property type="match status" value="1"/>
</dbReference>
<evidence type="ECO:0000313" key="2">
    <source>
        <dbReference type="EMBL" id="KAA1417031.1"/>
    </source>
</evidence>
<gene>
    <name evidence="2" type="ORF">F0U44_17805</name>
</gene>
<keyword evidence="3" id="KW-1185">Reference proteome</keyword>
<feature type="domain" description="DUF7485" evidence="1">
    <location>
        <begin position="31"/>
        <end position="313"/>
    </location>
</feature>
<dbReference type="Proteomes" id="UP000325003">
    <property type="component" value="Unassembled WGS sequence"/>
</dbReference>
<dbReference type="AlphaFoldDB" id="A0A5B1L8I5"/>